<dbReference type="RefSeq" id="WP_378039501.1">
    <property type="nucleotide sequence ID" value="NZ_JBHSIV010000061.1"/>
</dbReference>
<dbReference type="EMBL" id="JBHSIV010000061">
    <property type="protein sequence ID" value="MFC5066187.1"/>
    <property type="molecule type" value="Genomic_DNA"/>
</dbReference>
<reference evidence="3" key="1">
    <citation type="journal article" date="2019" name="Int. J. Syst. Evol. Microbiol.">
        <title>The Global Catalogue of Microorganisms (GCM) 10K type strain sequencing project: providing services to taxonomists for standard genome sequencing and annotation.</title>
        <authorList>
            <consortium name="The Broad Institute Genomics Platform"/>
            <consortium name="The Broad Institute Genome Sequencing Center for Infectious Disease"/>
            <person name="Wu L."/>
            <person name="Ma J."/>
        </authorList>
    </citation>
    <scope>NUCLEOTIDE SEQUENCE [LARGE SCALE GENOMIC DNA]</scope>
    <source>
        <strain evidence="3">CGMCC 4.7093</strain>
    </source>
</reference>
<evidence type="ECO:0000313" key="3">
    <source>
        <dbReference type="Proteomes" id="UP001595947"/>
    </source>
</evidence>
<organism evidence="2 3">
    <name type="scientific">Actinomycetospora atypica</name>
    <dbReference type="NCBI Taxonomy" id="1290095"/>
    <lineage>
        <taxon>Bacteria</taxon>
        <taxon>Bacillati</taxon>
        <taxon>Actinomycetota</taxon>
        <taxon>Actinomycetes</taxon>
        <taxon>Pseudonocardiales</taxon>
        <taxon>Pseudonocardiaceae</taxon>
        <taxon>Actinomycetospora</taxon>
    </lineage>
</organism>
<sequence length="100" mass="11106">MPTIAEVATVLSTVSQYGWPAIVLLTLVLLGRTRPCQDLMWVLSTEIRYQYLKRRGFTDKQLATWVRQREKASSSESTSSPTALPARSSSSSTEPQKDGS</sequence>
<dbReference type="Proteomes" id="UP001595947">
    <property type="component" value="Unassembled WGS sequence"/>
</dbReference>
<gene>
    <name evidence="2" type="ORF">ACFPBZ_28545</name>
</gene>
<name>A0ABV9YVW3_9PSEU</name>
<evidence type="ECO:0000256" key="1">
    <source>
        <dbReference type="SAM" id="MobiDB-lite"/>
    </source>
</evidence>
<feature type="region of interest" description="Disordered" evidence="1">
    <location>
        <begin position="68"/>
        <end position="100"/>
    </location>
</feature>
<proteinExistence type="predicted"/>
<keyword evidence="3" id="KW-1185">Reference proteome</keyword>
<evidence type="ECO:0000313" key="2">
    <source>
        <dbReference type="EMBL" id="MFC5066187.1"/>
    </source>
</evidence>
<comment type="caution">
    <text evidence="2">The sequence shown here is derived from an EMBL/GenBank/DDBJ whole genome shotgun (WGS) entry which is preliminary data.</text>
</comment>
<protein>
    <submittedName>
        <fullName evidence="2">Uncharacterized protein</fullName>
    </submittedName>
</protein>
<accession>A0ABV9YVW3</accession>